<evidence type="ECO:0000256" key="3">
    <source>
        <dbReference type="ARBA" id="ARBA00022475"/>
    </source>
</evidence>
<feature type="transmembrane region" description="Helical" evidence="9">
    <location>
        <begin position="21"/>
        <end position="41"/>
    </location>
</feature>
<dbReference type="RefSeq" id="WP_158153346.1">
    <property type="nucleotide sequence ID" value="NZ_CP056030.1"/>
</dbReference>
<proteinExistence type="inferred from homology"/>
<keyword evidence="2" id="KW-0813">Transport</keyword>
<keyword evidence="3" id="KW-1003">Cell membrane</keyword>
<protein>
    <submittedName>
        <fullName evidence="10">Effector protein</fullName>
    </submittedName>
</protein>
<evidence type="ECO:0000256" key="6">
    <source>
        <dbReference type="ARBA" id="ARBA00023065"/>
    </source>
</evidence>
<dbReference type="KEGG" id="pez:HWQ56_15245"/>
<comment type="similarity">
    <text evidence="8">Belongs to the anion channel-forming bestrophin (TC 1.A.46) family.</text>
</comment>
<evidence type="ECO:0000256" key="1">
    <source>
        <dbReference type="ARBA" id="ARBA00004651"/>
    </source>
</evidence>
<evidence type="ECO:0000313" key="10">
    <source>
        <dbReference type="EMBL" id="QKZ05070.1"/>
    </source>
</evidence>
<comment type="subcellular location">
    <subcellularLocation>
        <location evidence="1">Cell membrane</location>
        <topology evidence="1">Multi-pass membrane protein</topology>
    </subcellularLocation>
</comment>
<dbReference type="EMBL" id="CP056030">
    <property type="protein sequence ID" value="QKZ05070.1"/>
    <property type="molecule type" value="Genomic_DNA"/>
</dbReference>
<dbReference type="PANTHER" id="PTHR33281">
    <property type="entry name" value="UPF0187 PROTEIN YNEE"/>
    <property type="match status" value="1"/>
</dbReference>
<keyword evidence="4 9" id="KW-0812">Transmembrane</keyword>
<evidence type="ECO:0000256" key="4">
    <source>
        <dbReference type="ARBA" id="ARBA00022692"/>
    </source>
</evidence>
<name>A0A7D5HDX9_9PSED</name>
<gene>
    <name evidence="10" type="ORF">HWQ56_15245</name>
</gene>
<feature type="transmembrane region" description="Helical" evidence="9">
    <location>
        <begin position="210"/>
        <end position="229"/>
    </location>
</feature>
<keyword evidence="7 9" id="KW-0472">Membrane</keyword>
<accession>A0A7D5HDX9</accession>
<dbReference type="Pfam" id="PF25539">
    <property type="entry name" value="Bestrophin_2"/>
    <property type="match status" value="1"/>
</dbReference>
<organism evidence="10 11">
    <name type="scientific">Pseudomonas eucalypticola</name>
    <dbReference type="NCBI Taxonomy" id="2599595"/>
    <lineage>
        <taxon>Bacteria</taxon>
        <taxon>Pseudomonadati</taxon>
        <taxon>Pseudomonadota</taxon>
        <taxon>Gammaproteobacteria</taxon>
        <taxon>Pseudomonadales</taxon>
        <taxon>Pseudomonadaceae</taxon>
        <taxon>Pseudomonas</taxon>
    </lineage>
</organism>
<dbReference type="GO" id="GO:0005886">
    <property type="term" value="C:plasma membrane"/>
    <property type="evidence" value="ECO:0007669"/>
    <property type="project" value="UniProtKB-SubCell"/>
</dbReference>
<evidence type="ECO:0000256" key="8">
    <source>
        <dbReference type="ARBA" id="ARBA00034708"/>
    </source>
</evidence>
<feature type="transmembrane region" description="Helical" evidence="9">
    <location>
        <begin position="47"/>
        <end position="65"/>
    </location>
</feature>
<dbReference type="InterPro" id="IPR044669">
    <property type="entry name" value="YneE/VCCN1/2-like"/>
</dbReference>
<evidence type="ECO:0000313" key="11">
    <source>
        <dbReference type="Proteomes" id="UP000509568"/>
    </source>
</evidence>
<dbReference type="AlphaFoldDB" id="A0A7D5HDX9"/>
<dbReference type="GO" id="GO:0005254">
    <property type="term" value="F:chloride channel activity"/>
    <property type="evidence" value="ECO:0007669"/>
    <property type="project" value="InterPro"/>
</dbReference>
<sequence length="296" mass="33356">MKDAIRKKYRLMIKTLGYVGWSLFWLLIWDILVTVDFMLYLNSKVTLPLMPLTLLGSALVVLISFRNSSAYNRWWEARTLWGAVVNSSRSFGRQVLTLVDDANGDANPVKATLLRRQVAYVYSLTASLKGAPCPVELQAFVRAEEFERRGRSNNFANDILNGSANLLAREYKAGRLDSIRLARLESTLVDLSNSQGGLERIANTPLPYPYVYFPRLFISLFCLIVPVGLVESLEWYTPLASTVVGFMLLAIERIGTDLQSPFKPSEHQIQMDAICGTIEKNLESMQREAQHAALID</sequence>
<evidence type="ECO:0000256" key="9">
    <source>
        <dbReference type="SAM" id="Phobius"/>
    </source>
</evidence>
<keyword evidence="11" id="KW-1185">Reference proteome</keyword>
<evidence type="ECO:0000256" key="7">
    <source>
        <dbReference type="ARBA" id="ARBA00023136"/>
    </source>
</evidence>
<dbReference type="PANTHER" id="PTHR33281:SF19">
    <property type="entry name" value="VOLTAGE-DEPENDENT ANION CHANNEL-FORMING PROTEIN YNEE"/>
    <property type="match status" value="1"/>
</dbReference>
<evidence type="ECO:0000256" key="5">
    <source>
        <dbReference type="ARBA" id="ARBA00022989"/>
    </source>
</evidence>
<keyword evidence="6" id="KW-0406">Ion transport</keyword>
<keyword evidence="5 9" id="KW-1133">Transmembrane helix</keyword>
<evidence type="ECO:0000256" key="2">
    <source>
        <dbReference type="ARBA" id="ARBA00022448"/>
    </source>
</evidence>
<dbReference type="Proteomes" id="UP000509568">
    <property type="component" value="Chromosome"/>
</dbReference>
<reference evidence="10 11" key="1">
    <citation type="submission" date="2020-06" db="EMBL/GenBank/DDBJ databases">
        <title>Pseudomonas eucalypticola sp. nov., an endophyte of Eucalyptus dunnii leaves with biocontrol ability of eucalyptus leaf blight.</title>
        <authorList>
            <person name="Liu Y."/>
            <person name="Song Z."/>
            <person name="Zeng H."/>
            <person name="Lu M."/>
            <person name="Wang X."/>
            <person name="Lian X."/>
            <person name="Zhang Q."/>
        </authorList>
    </citation>
    <scope>NUCLEOTIDE SEQUENCE [LARGE SCALE GENOMIC DNA]</scope>
    <source>
        <strain evidence="10 11">NP-1</strain>
    </source>
</reference>